<proteinExistence type="predicted"/>
<feature type="transmembrane region" description="Helical" evidence="2">
    <location>
        <begin position="290"/>
        <end position="306"/>
    </location>
</feature>
<keyword evidence="2" id="KW-0812">Transmembrane</keyword>
<feature type="transmembrane region" description="Helical" evidence="2">
    <location>
        <begin position="13"/>
        <end position="34"/>
    </location>
</feature>
<feature type="region of interest" description="Disordered" evidence="1">
    <location>
        <begin position="168"/>
        <end position="189"/>
    </location>
</feature>
<feature type="transmembrane region" description="Helical" evidence="2">
    <location>
        <begin position="73"/>
        <end position="92"/>
    </location>
</feature>
<accession>A0A9R0YBF1</accession>
<dbReference type="Gramene" id="TRITD6Bv1G000150.1">
    <property type="protein sequence ID" value="TRITD6Bv1G000150.1"/>
    <property type="gene ID" value="TRITD6Bv1G000150"/>
</dbReference>
<evidence type="ECO:0000259" key="3">
    <source>
        <dbReference type="Pfam" id="PF13968"/>
    </source>
</evidence>
<feature type="transmembrane region" description="Helical" evidence="2">
    <location>
        <begin position="46"/>
        <end position="67"/>
    </location>
</feature>
<dbReference type="Proteomes" id="UP000324705">
    <property type="component" value="Chromosome 6B"/>
</dbReference>
<dbReference type="Pfam" id="PF04578">
    <property type="entry name" value="DUF594"/>
    <property type="match status" value="1"/>
</dbReference>
<feature type="compositionally biased region" description="Polar residues" evidence="1">
    <location>
        <begin position="650"/>
        <end position="659"/>
    </location>
</feature>
<dbReference type="OMA" id="WARHAIT"/>
<reference evidence="4 5" key="1">
    <citation type="submission" date="2017-09" db="EMBL/GenBank/DDBJ databases">
        <authorList>
            <consortium name="International Durum Wheat Genome Sequencing Consortium (IDWGSC)"/>
            <person name="Milanesi L."/>
        </authorList>
    </citation>
    <scope>NUCLEOTIDE SEQUENCE [LARGE SCALE GENOMIC DNA]</scope>
    <source>
        <strain evidence="5">cv. Svevo</strain>
    </source>
</reference>
<dbReference type="Pfam" id="PF13968">
    <property type="entry name" value="DUF4220"/>
    <property type="match status" value="1"/>
</dbReference>
<organism evidence="4 5">
    <name type="scientific">Triticum turgidum subsp. durum</name>
    <name type="common">Durum wheat</name>
    <name type="synonym">Triticum durum</name>
    <dbReference type="NCBI Taxonomy" id="4567"/>
    <lineage>
        <taxon>Eukaryota</taxon>
        <taxon>Viridiplantae</taxon>
        <taxon>Streptophyta</taxon>
        <taxon>Embryophyta</taxon>
        <taxon>Tracheophyta</taxon>
        <taxon>Spermatophyta</taxon>
        <taxon>Magnoliopsida</taxon>
        <taxon>Liliopsida</taxon>
        <taxon>Poales</taxon>
        <taxon>Poaceae</taxon>
        <taxon>BOP clade</taxon>
        <taxon>Pooideae</taxon>
        <taxon>Triticodae</taxon>
        <taxon>Triticeae</taxon>
        <taxon>Triticinae</taxon>
        <taxon>Triticum</taxon>
    </lineage>
</organism>
<feature type="transmembrane region" description="Helical" evidence="2">
    <location>
        <begin position="318"/>
        <end position="336"/>
    </location>
</feature>
<evidence type="ECO:0000313" key="5">
    <source>
        <dbReference type="Proteomes" id="UP000324705"/>
    </source>
</evidence>
<dbReference type="EMBL" id="LT934122">
    <property type="protein sequence ID" value="VAI52329.1"/>
    <property type="molecule type" value="Genomic_DNA"/>
</dbReference>
<gene>
    <name evidence="4" type="ORF">TRITD_6Bv1G000150</name>
</gene>
<feature type="compositionally biased region" description="Basic and acidic residues" evidence="1">
    <location>
        <begin position="178"/>
        <end position="189"/>
    </location>
</feature>
<evidence type="ECO:0000313" key="4">
    <source>
        <dbReference type="EMBL" id="VAI52329.1"/>
    </source>
</evidence>
<feature type="domain" description="DUF4220" evidence="3">
    <location>
        <begin position="49"/>
        <end position="336"/>
    </location>
</feature>
<feature type="region of interest" description="Disordered" evidence="1">
    <location>
        <begin position="622"/>
        <end position="659"/>
    </location>
</feature>
<dbReference type="AlphaFoldDB" id="A0A9R0YBF1"/>
<protein>
    <recommendedName>
        <fullName evidence="3">DUF4220 domain-containing protein</fullName>
    </recommendedName>
</protein>
<feature type="transmembrane region" description="Helical" evidence="2">
    <location>
        <begin position="113"/>
        <end position="132"/>
    </location>
</feature>
<keyword evidence="5" id="KW-1185">Reference proteome</keyword>
<sequence>MGFSDAVQWWDEWQLRILVLASLFTQYFLFFSSLVRRCALPASVRLFMWLAYLGGDALAIYGLATLFNRHKQLPAYASGLEILWTPVLLIHLGGQHTMTAYSIEDNELWTRHAITVVSQVAVAVYVFCKSWSGEKRLLQAAILLFVVGIIRSVRKPRALKNASISGMVASSSPSTRRGRQEKEEAAEEKDIPLKEFVQEASSCVLRSELASDQEKTQHLASISMATYVSRLLVDISTPYSGRIKILHLLMALDCRHTHFVSEFTLHWLFLMLYTNFKMIFWGLGLWLHRVLPFLTLASVILFSTSHKYHDYDATDVKLTYILLCCTLLLDFLFLLLADFNGYTGLIKVCQYSLLSFYARKKRPTTLMKLATVVCCKDYVNMHCYIEHEPSDSSEMIAELVLGYVRDGWTRYMHDAASYKRFNSHRGEWTLNNHSLGHTKQLGWSLKMAFDTSVLLWHIATDLCFHHQSTTPCGQERAAQSRVISNYMAYLLSIRPEMLMLGSRNGICSVACDDIELMMGGELEPDIRGLGQGILHKAQQPPSSHARNIGALVPNACRLAKELMELHNEQKMWEVVQGVWVEMLCYSAGRCRGYLHAKNMNEGPQLLSLVWIILSFMGMETSADRYQKPEPPETKEEEEIEGGDVGGEGRSIQQEINISV</sequence>
<dbReference type="PANTHER" id="PTHR31325">
    <property type="entry name" value="OS01G0798800 PROTEIN-RELATED"/>
    <property type="match status" value="1"/>
</dbReference>
<name>A0A9R0YBF1_TRITD</name>
<dbReference type="InterPro" id="IPR025315">
    <property type="entry name" value="DUF4220"/>
</dbReference>
<feature type="transmembrane region" description="Helical" evidence="2">
    <location>
        <begin position="138"/>
        <end position="154"/>
    </location>
</feature>
<keyword evidence="2" id="KW-1133">Transmembrane helix</keyword>
<dbReference type="InterPro" id="IPR007658">
    <property type="entry name" value="DUF594"/>
</dbReference>
<keyword evidence="2" id="KW-0472">Membrane</keyword>
<evidence type="ECO:0000256" key="1">
    <source>
        <dbReference type="SAM" id="MobiDB-lite"/>
    </source>
</evidence>
<evidence type="ECO:0000256" key="2">
    <source>
        <dbReference type="SAM" id="Phobius"/>
    </source>
</evidence>
<feature type="compositionally biased region" description="Basic and acidic residues" evidence="1">
    <location>
        <begin position="622"/>
        <end position="633"/>
    </location>
</feature>